<dbReference type="InterPro" id="IPR018777">
    <property type="entry name" value="Replication_initiator_prot_A"/>
</dbReference>
<accession>A0A5W7Y5P3</accession>
<evidence type="ECO:0000313" key="2">
    <source>
        <dbReference type="EMBL" id="EBX9693593.1"/>
    </source>
</evidence>
<protein>
    <submittedName>
        <fullName evidence="2">Replication protein RepA</fullName>
    </submittedName>
</protein>
<feature type="region of interest" description="Disordered" evidence="1">
    <location>
        <begin position="98"/>
        <end position="120"/>
    </location>
</feature>
<comment type="caution">
    <text evidence="2">The sequence shown here is derived from an EMBL/GenBank/DDBJ whole genome shotgun (WGS) entry which is preliminary data.</text>
</comment>
<gene>
    <name evidence="2" type="ORF">DUA99_23750</name>
</gene>
<proteinExistence type="predicted"/>
<reference evidence="2" key="1">
    <citation type="submission" date="2018-07" db="EMBL/GenBank/DDBJ databases">
        <authorList>
            <person name="Ashton P.M."/>
            <person name="Dallman T."/>
            <person name="Nair S."/>
            <person name="De Pinna E."/>
            <person name="Peters T."/>
            <person name="Grant K."/>
        </authorList>
    </citation>
    <scope>NUCLEOTIDE SEQUENCE</scope>
    <source>
        <strain evidence="2">484140</strain>
    </source>
</reference>
<dbReference type="Pfam" id="PF10134">
    <property type="entry name" value="RPA"/>
    <property type="match status" value="1"/>
</dbReference>
<dbReference type="EMBL" id="AAHMTV010000115">
    <property type="protein sequence ID" value="EBX9693593.1"/>
    <property type="molecule type" value="Genomic_DNA"/>
</dbReference>
<feature type="non-terminal residue" evidence="2">
    <location>
        <position position="1"/>
    </location>
</feature>
<evidence type="ECO:0000256" key="1">
    <source>
        <dbReference type="SAM" id="MobiDB-lite"/>
    </source>
</evidence>
<sequence length="120" mass="13457">GGRQPDVLTVHPDYFLIEPGLGRFVYRLARRAAGKSTAKWAFKTIYERSGSTGTFKEFCRMMRRMIDANDLPEYDLREEDGQSGPLLLITRRTDAMELAAKDEPEADGDEQENGENAAGV</sequence>
<feature type="compositionally biased region" description="Acidic residues" evidence="1">
    <location>
        <begin position="104"/>
        <end position="113"/>
    </location>
</feature>
<organism evidence="2">
    <name type="scientific">Salmonella enteritidis</name>
    <dbReference type="NCBI Taxonomy" id="149539"/>
    <lineage>
        <taxon>Bacteria</taxon>
        <taxon>Pseudomonadati</taxon>
        <taxon>Pseudomonadota</taxon>
        <taxon>Gammaproteobacteria</taxon>
        <taxon>Enterobacterales</taxon>
        <taxon>Enterobacteriaceae</taxon>
        <taxon>Salmonella</taxon>
    </lineage>
</organism>
<name>A0A5W7Y5P3_SALEN</name>
<dbReference type="AlphaFoldDB" id="A0A5W7Y5P3"/>